<gene>
    <name evidence="1" type="ORF">DEHRE_06130</name>
</gene>
<dbReference type="EMBL" id="CP007033">
    <property type="protein sequence ID" value="AHF11325.1"/>
    <property type="molecule type" value="Genomic_DNA"/>
</dbReference>
<name>A0ABM5P9A5_DEHRP</name>
<organism evidence="1 2">
    <name type="scientific">Dehalobacter restrictus (strain DSM 9455 / PER-K23)</name>
    <dbReference type="NCBI Taxonomy" id="871738"/>
    <lineage>
        <taxon>Bacteria</taxon>
        <taxon>Bacillati</taxon>
        <taxon>Bacillota</taxon>
        <taxon>Clostridia</taxon>
        <taxon>Eubacteriales</taxon>
        <taxon>Desulfitobacteriaceae</taxon>
        <taxon>Dehalobacter</taxon>
    </lineage>
</organism>
<evidence type="ECO:0000313" key="2">
    <source>
        <dbReference type="Proteomes" id="UP000018934"/>
    </source>
</evidence>
<reference evidence="1 2" key="1">
    <citation type="journal article" date="2013" name="Stand. Genomic Sci.">
        <title>Complete genome sequence of Dehalobacter restrictus PER-K23(T.).</title>
        <authorList>
            <person name="Kruse T."/>
            <person name="Maillard J."/>
            <person name="Goodwin L."/>
            <person name="Woyke T."/>
            <person name="Teshima H."/>
            <person name="Bruce D."/>
            <person name="Detter C."/>
            <person name="Tapia R."/>
            <person name="Han C."/>
            <person name="Huntemann M."/>
            <person name="Wei C.L."/>
            <person name="Han J."/>
            <person name="Chen A."/>
            <person name="Kyrpides N."/>
            <person name="Szeto E."/>
            <person name="Markowitz V."/>
            <person name="Ivanova N."/>
            <person name="Pagani I."/>
            <person name="Pati A."/>
            <person name="Pitluck S."/>
            <person name="Nolan M."/>
            <person name="Holliger C."/>
            <person name="Smidt H."/>
        </authorList>
    </citation>
    <scope>NUCLEOTIDE SEQUENCE [LARGE SCALE GENOMIC DNA]</scope>
    <source>
        <strain evidence="2">DSM 9455</strain>
    </source>
</reference>
<keyword evidence="2" id="KW-1185">Reference proteome</keyword>
<accession>A0ABM5P9A5</accession>
<proteinExistence type="predicted"/>
<evidence type="ECO:0000313" key="1">
    <source>
        <dbReference type="EMBL" id="AHF11325.1"/>
    </source>
</evidence>
<dbReference type="Proteomes" id="UP000018934">
    <property type="component" value="Chromosome"/>
</dbReference>
<protein>
    <submittedName>
        <fullName evidence="1">Uncharacterized protein</fullName>
    </submittedName>
</protein>
<sequence length="82" mass="8882">MAGDQIAWNRKKAQVRTGRLKGGMSGGQEVLKRPGVIDSSKRAISCRSGIWLNTAGRKSLSVGQSIFRIGLVRKNSKLKKSA</sequence>